<keyword evidence="2" id="KW-0521">NADP</keyword>
<dbReference type="PROSITE" id="PS00062">
    <property type="entry name" value="ALDOKETO_REDUCTASE_2"/>
    <property type="match status" value="1"/>
</dbReference>
<dbReference type="InterPro" id="IPR020471">
    <property type="entry name" value="AKR"/>
</dbReference>
<evidence type="ECO:0000259" key="7">
    <source>
        <dbReference type="Pfam" id="PF00248"/>
    </source>
</evidence>
<dbReference type="EMBL" id="PZQS01000005">
    <property type="protein sequence ID" value="PVD30555.1"/>
    <property type="molecule type" value="Genomic_DNA"/>
</dbReference>
<comment type="similarity">
    <text evidence="1">Belongs to the aldo/keto reductase family.</text>
</comment>
<keyword evidence="9" id="KW-1185">Reference proteome</keyword>
<dbReference type="SUPFAM" id="SSF51430">
    <property type="entry name" value="NAD(P)-linked oxidoreductase"/>
    <property type="match status" value="1"/>
</dbReference>
<proteinExistence type="inferred from homology"/>
<reference evidence="8 9" key="1">
    <citation type="submission" date="2018-04" db="EMBL/GenBank/DDBJ databases">
        <title>The genome of golden apple snail Pomacea canaliculata provides insight into stress tolerance and invasive adaptation.</title>
        <authorList>
            <person name="Liu C."/>
            <person name="Liu B."/>
            <person name="Ren Y."/>
            <person name="Zhang Y."/>
            <person name="Wang H."/>
            <person name="Li S."/>
            <person name="Jiang F."/>
            <person name="Yin L."/>
            <person name="Zhang G."/>
            <person name="Qian W."/>
            <person name="Fan W."/>
        </authorList>
    </citation>
    <scope>NUCLEOTIDE SEQUENCE [LARGE SCALE GENOMIC DNA]</scope>
    <source>
        <strain evidence="8">SZHN2017</strain>
        <tissue evidence="8">Muscle</tissue>
    </source>
</reference>
<dbReference type="FunFam" id="3.20.20.100:FF:000006">
    <property type="entry name" value="Aldo-keto reductase family 1 member A1"/>
    <property type="match status" value="1"/>
</dbReference>
<dbReference type="PRINTS" id="PR00069">
    <property type="entry name" value="ALDKETRDTASE"/>
</dbReference>
<dbReference type="Gene3D" id="3.20.20.100">
    <property type="entry name" value="NADP-dependent oxidoreductase domain"/>
    <property type="match status" value="1"/>
</dbReference>
<name>A0A2T7PAV4_POMCA</name>
<keyword evidence="3" id="KW-0560">Oxidoreductase</keyword>
<evidence type="ECO:0000256" key="3">
    <source>
        <dbReference type="ARBA" id="ARBA00023002"/>
    </source>
</evidence>
<dbReference type="InterPro" id="IPR036812">
    <property type="entry name" value="NAD(P)_OxRdtase_dom_sf"/>
</dbReference>
<dbReference type="OrthoDB" id="416253at2759"/>
<evidence type="ECO:0000313" key="8">
    <source>
        <dbReference type="EMBL" id="PVD30555.1"/>
    </source>
</evidence>
<accession>A0A2T7PAV4</accession>
<gene>
    <name evidence="8" type="ORF">C0Q70_09823</name>
</gene>
<evidence type="ECO:0000256" key="2">
    <source>
        <dbReference type="ARBA" id="ARBA00022857"/>
    </source>
</evidence>
<dbReference type="PROSITE" id="PS00798">
    <property type="entry name" value="ALDOKETO_REDUCTASE_1"/>
    <property type="match status" value="1"/>
</dbReference>
<dbReference type="InterPro" id="IPR018170">
    <property type="entry name" value="Aldo/ket_reductase_CS"/>
</dbReference>
<dbReference type="GO" id="GO:0016491">
    <property type="term" value="F:oxidoreductase activity"/>
    <property type="evidence" value="ECO:0007669"/>
    <property type="project" value="UniProtKB-KW"/>
</dbReference>
<evidence type="ECO:0000256" key="4">
    <source>
        <dbReference type="PIRSR" id="PIRSR000097-1"/>
    </source>
</evidence>
<sequence>MEDGLFTLSNGRKAPAIAFGTWQVSGNKIREMLPLALDAGYRHIDTAYSYDNEDAIGEVLESYFSQGKLKREDIFLATKLWVTFLGKDDVRRAVDESLRRLMVDYVDLLMIHAPWGFKNRGDGTLFPQDEHGNFELENYDLRDTWRELERLVVAGKVKSLGLSNFNSVQVDLICHMAHVPPVCNQVECHAYLPQVELQEFCQKLGVLLSAFAPLGSPGRSEHLVTEGEPVLLQEPILEKIGSKYNKTPAQVLIRSLLQRGILVSVKSITPKRIEENIEVFDFALTVEDMQEIAKLRNDHRFFPFRQMYAHNCAHCTVHVTLRFN</sequence>
<feature type="site" description="Lowers pKa of active site Tyr" evidence="6">
    <location>
        <position position="79"/>
    </location>
</feature>
<comment type="caution">
    <text evidence="8">The sequence shown here is derived from an EMBL/GenBank/DDBJ whole genome shotgun (WGS) entry which is preliminary data.</text>
</comment>
<evidence type="ECO:0000256" key="1">
    <source>
        <dbReference type="ARBA" id="ARBA00007905"/>
    </source>
</evidence>
<organism evidence="8 9">
    <name type="scientific">Pomacea canaliculata</name>
    <name type="common">Golden apple snail</name>
    <dbReference type="NCBI Taxonomy" id="400727"/>
    <lineage>
        <taxon>Eukaryota</taxon>
        <taxon>Metazoa</taxon>
        <taxon>Spiralia</taxon>
        <taxon>Lophotrochozoa</taxon>
        <taxon>Mollusca</taxon>
        <taxon>Gastropoda</taxon>
        <taxon>Caenogastropoda</taxon>
        <taxon>Architaenioglossa</taxon>
        <taxon>Ampullarioidea</taxon>
        <taxon>Ampullariidae</taxon>
        <taxon>Pomacea</taxon>
    </lineage>
</organism>
<evidence type="ECO:0000256" key="5">
    <source>
        <dbReference type="PIRSR" id="PIRSR000097-2"/>
    </source>
</evidence>
<dbReference type="PIRSF" id="PIRSF000097">
    <property type="entry name" value="AKR"/>
    <property type="match status" value="1"/>
</dbReference>
<feature type="binding site" evidence="5">
    <location>
        <position position="112"/>
    </location>
    <ligand>
        <name>substrate</name>
    </ligand>
</feature>
<dbReference type="Pfam" id="PF00248">
    <property type="entry name" value="Aldo_ket_red"/>
    <property type="match status" value="1"/>
</dbReference>
<feature type="active site" description="Proton donor" evidence="4">
    <location>
        <position position="50"/>
    </location>
</feature>
<dbReference type="AlphaFoldDB" id="A0A2T7PAV4"/>
<evidence type="ECO:0000256" key="6">
    <source>
        <dbReference type="PIRSR" id="PIRSR000097-3"/>
    </source>
</evidence>
<feature type="domain" description="NADP-dependent oxidoreductase" evidence="7">
    <location>
        <begin position="17"/>
        <end position="295"/>
    </location>
</feature>
<dbReference type="Proteomes" id="UP000245119">
    <property type="component" value="Linkage Group LG5"/>
</dbReference>
<evidence type="ECO:0000313" key="9">
    <source>
        <dbReference type="Proteomes" id="UP000245119"/>
    </source>
</evidence>
<dbReference type="InterPro" id="IPR023210">
    <property type="entry name" value="NADP_OxRdtase_dom"/>
</dbReference>
<dbReference type="PANTHER" id="PTHR11732">
    <property type="entry name" value="ALDO/KETO REDUCTASE"/>
    <property type="match status" value="1"/>
</dbReference>
<protein>
    <recommendedName>
        <fullName evidence="7">NADP-dependent oxidoreductase domain-containing protein</fullName>
    </recommendedName>
</protein>